<dbReference type="AlphaFoldDB" id="A0A1C0ZSM6"/>
<reference evidence="4" key="1">
    <citation type="submission" date="2016-05" db="EMBL/GenBank/DDBJ databases">
        <title>Paenibacillus oryzae. sp. nov., isolated from the rice root.</title>
        <authorList>
            <person name="Zhang J."/>
            <person name="Zhang X."/>
        </authorList>
    </citation>
    <scope>NUCLEOTIDE SEQUENCE [LARGE SCALE GENOMIC DNA]</scope>
    <source>
        <strain evidence="4">KCTC13222</strain>
    </source>
</reference>
<keyword evidence="4" id="KW-1185">Reference proteome</keyword>
<evidence type="ECO:0000313" key="4">
    <source>
        <dbReference type="Proteomes" id="UP000093309"/>
    </source>
</evidence>
<feature type="signal peptide" evidence="1">
    <location>
        <begin position="1"/>
        <end position="30"/>
    </location>
</feature>
<feature type="chain" id="PRO_5008649443" description="DUF3502 domain-containing protein" evidence="1">
    <location>
        <begin position="31"/>
        <end position="526"/>
    </location>
</feature>
<evidence type="ECO:0000313" key="3">
    <source>
        <dbReference type="EMBL" id="OCT11082.1"/>
    </source>
</evidence>
<dbReference type="Gene3D" id="3.40.190.10">
    <property type="entry name" value="Periplasmic binding protein-like II"/>
    <property type="match status" value="2"/>
</dbReference>
<dbReference type="OrthoDB" id="2024827at2"/>
<keyword evidence="1" id="KW-0732">Signal</keyword>
<dbReference type="PROSITE" id="PS51257">
    <property type="entry name" value="PROKAR_LIPOPROTEIN"/>
    <property type="match status" value="1"/>
</dbReference>
<evidence type="ECO:0000256" key="1">
    <source>
        <dbReference type="SAM" id="SignalP"/>
    </source>
</evidence>
<dbReference type="PANTHER" id="PTHR43649:SF17">
    <property type="entry name" value="ABC TRANSPORTER SOLUTE BINDING PROTEIN-SUGAR TRANSPORT"/>
    <property type="match status" value="1"/>
</dbReference>
<dbReference type="RefSeq" id="WP_065857795.1">
    <property type="nucleotide sequence ID" value="NZ_LYPC01000028.1"/>
</dbReference>
<dbReference type="InterPro" id="IPR022627">
    <property type="entry name" value="DUF3502"/>
</dbReference>
<dbReference type="Proteomes" id="UP000093309">
    <property type="component" value="Unassembled WGS sequence"/>
</dbReference>
<dbReference type="Pfam" id="PF12010">
    <property type="entry name" value="DUF3502"/>
    <property type="match status" value="1"/>
</dbReference>
<organism evidence="3 4">
    <name type="scientific">Paenibacillus pectinilyticus</name>
    <dbReference type="NCBI Taxonomy" id="512399"/>
    <lineage>
        <taxon>Bacteria</taxon>
        <taxon>Bacillati</taxon>
        <taxon>Bacillota</taxon>
        <taxon>Bacilli</taxon>
        <taxon>Bacillales</taxon>
        <taxon>Paenibacillaceae</taxon>
        <taxon>Paenibacillus</taxon>
    </lineage>
</organism>
<comment type="caution">
    <text evidence="3">The sequence shown here is derived from an EMBL/GenBank/DDBJ whole genome shotgun (WGS) entry which is preliminary data.</text>
</comment>
<dbReference type="PANTHER" id="PTHR43649">
    <property type="entry name" value="ARABINOSE-BINDING PROTEIN-RELATED"/>
    <property type="match status" value="1"/>
</dbReference>
<name>A0A1C0ZSM6_9BACL</name>
<accession>A0A1C0ZSM6</accession>
<sequence>MVKNRKWLSVMVVFCMTFLMILSACSSASKDDTKAQTSSSPAASTVTPVATEAQKPVTLKWVLYAVNKTEEFDKVFAEFNKQLQKYLPNTTVEFNVILNTEYQQKWNLIAASGEQVDLAWTGFYIPYGDEVAKGSYLQLDDLLKKYGQDYLKEIPSWVLDLAKVDGKIYSIPSYKDMVDLKLGMRTPKDLADKYLDRTQFENTLTSRPGKALRTEDYKLIEDYMAKLKENNVLNKGISDAVFSAENKGIQLTPNFTIPFDDKTYTVQLTPEIPAMKQYYGVMADWFKKGYIRKDVASNANRRQDESKKDGYSLWFHTNWIGQEQAETVKAGFPVDVVNMDKNFTISVLDSSSSTAIARTSKNPERAMQLIDLMNTKKGKDLYNLLVYGIEGQHYKKVGDNRIEVINGPDNKPKYGLGKFVVGNQFNAWETTADSPGINDWVEKEANGKAIIHPIVGFKPNISNIKNELAQIAAISKEYTVLELGAMENWEQLYNDMITKMRTAGSEKVKAELQKQVDAYLKGKGAK</sequence>
<gene>
    <name evidence="3" type="ORF">A8709_05140</name>
</gene>
<dbReference type="EMBL" id="LYPC01000028">
    <property type="protein sequence ID" value="OCT11082.1"/>
    <property type="molecule type" value="Genomic_DNA"/>
</dbReference>
<dbReference type="SUPFAM" id="SSF53850">
    <property type="entry name" value="Periplasmic binding protein-like II"/>
    <property type="match status" value="1"/>
</dbReference>
<evidence type="ECO:0000259" key="2">
    <source>
        <dbReference type="Pfam" id="PF12010"/>
    </source>
</evidence>
<feature type="domain" description="DUF3502" evidence="2">
    <location>
        <begin position="453"/>
        <end position="521"/>
    </location>
</feature>
<protein>
    <recommendedName>
        <fullName evidence="2">DUF3502 domain-containing protein</fullName>
    </recommendedName>
</protein>
<dbReference type="InterPro" id="IPR050490">
    <property type="entry name" value="Bact_solute-bd_prot1"/>
</dbReference>
<proteinExistence type="predicted"/>
<dbReference type="STRING" id="512399.A8709_05140"/>